<dbReference type="RefSeq" id="WP_189153343.1">
    <property type="nucleotide sequence ID" value="NZ_BMNC01000001.1"/>
</dbReference>
<dbReference type="EMBL" id="BMNC01000001">
    <property type="protein sequence ID" value="GGM76350.1"/>
    <property type="molecule type" value="Genomic_DNA"/>
</dbReference>
<sequence length="220" mass="23007">MLTALLAVVLSGCDEPAGDAATSEKPVGGVVGPATTKEAGCRAPGPEIGHWLPSFSGSVRNEATIRTVTTNPCPPFVELLNQIDMLVPQGERKAGTVAKEFASGVRGLASKYLAGADTARCLYEADKLTIGIYRHRDHPWSVGVVVALKMDAAADVALCYLIGQARSDPALTPIQPAEGPEPHFCVQPSLPERKGVKTAVVAFGSSTWMCDALARAVPSD</sequence>
<reference evidence="2" key="1">
    <citation type="journal article" date="2019" name="Int. J. Syst. Evol. Microbiol.">
        <title>The Global Catalogue of Microorganisms (GCM) 10K type strain sequencing project: providing services to taxonomists for standard genome sequencing and annotation.</title>
        <authorList>
            <consortium name="The Broad Institute Genomics Platform"/>
            <consortium name="The Broad Institute Genome Sequencing Center for Infectious Disease"/>
            <person name="Wu L."/>
            <person name="Ma J."/>
        </authorList>
    </citation>
    <scope>NUCLEOTIDE SEQUENCE [LARGE SCALE GENOMIC DNA]</scope>
    <source>
        <strain evidence="2">CGMCC 4.7319</strain>
    </source>
</reference>
<evidence type="ECO:0008006" key="3">
    <source>
        <dbReference type="Google" id="ProtNLM"/>
    </source>
</evidence>
<proteinExistence type="predicted"/>
<protein>
    <recommendedName>
        <fullName evidence="3">PknH-like extracellular domain-containing protein</fullName>
    </recommendedName>
</protein>
<organism evidence="1 2">
    <name type="scientific">Lentzea pudingi</name>
    <dbReference type="NCBI Taxonomy" id="1789439"/>
    <lineage>
        <taxon>Bacteria</taxon>
        <taxon>Bacillati</taxon>
        <taxon>Actinomycetota</taxon>
        <taxon>Actinomycetes</taxon>
        <taxon>Pseudonocardiales</taxon>
        <taxon>Pseudonocardiaceae</taxon>
        <taxon>Lentzea</taxon>
    </lineage>
</organism>
<dbReference type="Proteomes" id="UP000597656">
    <property type="component" value="Unassembled WGS sequence"/>
</dbReference>
<evidence type="ECO:0000313" key="2">
    <source>
        <dbReference type="Proteomes" id="UP000597656"/>
    </source>
</evidence>
<comment type="caution">
    <text evidence="1">The sequence shown here is derived from an EMBL/GenBank/DDBJ whole genome shotgun (WGS) entry which is preliminary data.</text>
</comment>
<gene>
    <name evidence="1" type="ORF">GCM10011609_10360</name>
</gene>
<evidence type="ECO:0000313" key="1">
    <source>
        <dbReference type="EMBL" id="GGM76350.1"/>
    </source>
</evidence>
<keyword evidence="2" id="KW-1185">Reference proteome</keyword>
<accession>A0ABQ2HEM5</accession>
<name>A0ABQ2HEM5_9PSEU</name>